<evidence type="ECO:0000313" key="2">
    <source>
        <dbReference type="Proteomes" id="UP000053573"/>
    </source>
</evidence>
<comment type="caution">
    <text evidence="1">The sequence shown here is derived from an EMBL/GenBank/DDBJ whole genome shotgun (WGS) entry which is preliminary data.</text>
</comment>
<accession>A0A0H1B574</accession>
<evidence type="ECO:0000313" key="1">
    <source>
        <dbReference type="EMBL" id="KLJ06228.1"/>
    </source>
</evidence>
<proteinExistence type="predicted"/>
<keyword evidence="2" id="KW-1185">Reference proteome</keyword>
<gene>
    <name evidence="1" type="ORF">EMPG_10338</name>
</gene>
<dbReference type="Proteomes" id="UP000053573">
    <property type="component" value="Unassembled WGS sequence"/>
</dbReference>
<dbReference type="AlphaFoldDB" id="A0A0H1B574"/>
<sequence length="143" mass="16375">MKVLDPVAILFCQKFRMTQKLTPRLRQMTKKLTICLRPTPPQPFLTAPRKGIKTPSSPPDYKNFPCMTTTSSSSLTTSTCHAKSSSLHKHILQKKWSAPRERPCGFRWNKWQRPKAVANRASQRSCNRDIGALQVRICFGNYL</sequence>
<organism evidence="1 2">
    <name type="scientific">Blastomyces silverae</name>
    <dbReference type="NCBI Taxonomy" id="2060906"/>
    <lineage>
        <taxon>Eukaryota</taxon>
        <taxon>Fungi</taxon>
        <taxon>Dikarya</taxon>
        <taxon>Ascomycota</taxon>
        <taxon>Pezizomycotina</taxon>
        <taxon>Eurotiomycetes</taxon>
        <taxon>Eurotiomycetidae</taxon>
        <taxon>Onygenales</taxon>
        <taxon>Ajellomycetaceae</taxon>
        <taxon>Blastomyces</taxon>
    </lineage>
</organism>
<protein>
    <submittedName>
        <fullName evidence="1">Uncharacterized protein</fullName>
    </submittedName>
</protein>
<reference evidence="2" key="1">
    <citation type="journal article" date="2015" name="PLoS Genet.">
        <title>The dynamic genome and transcriptome of the human fungal pathogen Blastomyces and close relative Emmonsia.</title>
        <authorList>
            <person name="Munoz J.F."/>
            <person name="Gauthier G.M."/>
            <person name="Desjardins C.A."/>
            <person name="Gallo J.E."/>
            <person name="Holder J."/>
            <person name="Sullivan T.D."/>
            <person name="Marty A.J."/>
            <person name="Carmen J.C."/>
            <person name="Chen Z."/>
            <person name="Ding L."/>
            <person name="Gujja S."/>
            <person name="Magrini V."/>
            <person name="Misas E."/>
            <person name="Mitreva M."/>
            <person name="Priest M."/>
            <person name="Saif S."/>
            <person name="Whiston E.A."/>
            <person name="Young S."/>
            <person name="Zeng Q."/>
            <person name="Goldman W.E."/>
            <person name="Mardis E.R."/>
            <person name="Taylor J.W."/>
            <person name="McEwen J.G."/>
            <person name="Clay O.K."/>
            <person name="Klein B.S."/>
            <person name="Cuomo C.A."/>
        </authorList>
    </citation>
    <scope>NUCLEOTIDE SEQUENCE [LARGE SCALE GENOMIC DNA]</scope>
    <source>
        <strain evidence="2">UAMH 139</strain>
    </source>
</reference>
<dbReference type="EMBL" id="LDEV01003235">
    <property type="protein sequence ID" value="KLJ06228.1"/>
    <property type="molecule type" value="Genomic_DNA"/>
</dbReference>
<name>A0A0H1B574_9EURO</name>